<dbReference type="Pfam" id="PF02453">
    <property type="entry name" value="Reticulon"/>
    <property type="match status" value="1"/>
</dbReference>
<keyword evidence="2 6" id="KW-0812">Transmembrane</keyword>
<evidence type="ECO:0000313" key="8">
    <source>
        <dbReference type="EnsemblPlants" id="AUR62043252-RA:cds"/>
    </source>
</evidence>
<feature type="domain" description="Reticulon" evidence="7">
    <location>
        <begin position="292"/>
        <end position="458"/>
    </location>
</feature>
<evidence type="ECO:0000256" key="6">
    <source>
        <dbReference type="RuleBase" id="RU363132"/>
    </source>
</evidence>
<accession>A0A803NB43</accession>
<dbReference type="PANTHER" id="PTHR46626:SF1">
    <property type="entry name" value="RETICULON-LIKE PROTEIN B21"/>
    <property type="match status" value="1"/>
</dbReference>
<keyword evidence="5 6" id="KW-0472">Membrane</keyword>
<dbReference type="Proteomes" id="UP000596660">
    <property type="component" value="Unplaced"/>
</dbReference>
<organism evidence="8 9">
    <name type="scientific">Chenopodium quinoa</name>
    <name type="common">Quinoa</name>
    <dbReference type="NCBI Taxonomy" id="63459"/>
    <lineage>
        <taxon>Eukaryota</taxon>
        <taxon>Viridiplantae</taxon>
        <taxon>Streptophyta</taxon>
        <taxon>Embryophyta</taxon>
        <taxon>Tracheophyta</taxon>
        <taxon>Spermatophyta</taxon>
        <taxon>Magnoliopsida</taxon>
        <taxon>eudicotyledons</taxon>
        <taxon>Gunneridae</taxon>
        <taxon>Pentapetalae</taxon>
        <taxon>Caryophyllales</taxon>
        <taxon>Chenopodiaceae</taxon>
        <taxon>Chenopodioideae</taxon>
        <taxon>Atripliceae</taxon>
        <taxon>Chenopodium</taxon>
    </lineage>
</organism>
<dbReference type="PANTHER" id="PTHR46626">
    <property type="entry name" value="RETICULON-LIKE PROTEIN B17"/>
    <property type="match status" value="1"/>
</dbReference>
<keyword evidence="4 6" id="KW-1133">Transmembrane helix</keyword>
<comment type="subcellular location">
    <subcellularLocation>
        <location evidence="1 6">Endoplasmic reticulum membrane</location>
        <topology evidence="1 6">Multi-pass membrane protein</topology>
    </subcellularLocation>
</comment>
<feature type="transmembrane region" description="Helical" evidence="6">
    <location>
        <begin position="326"/>
        <end position="346"/>
    </location>
</feature>
<evidence type="ECO:0000256" key="1">
    <source>
        <dbReference type="ARBA" id="ARBA00004477"/>
    </source>
</evidence>
<evidence type="ECO:0000256" key="5">
    <source>
        <dbReference type="ARBA" id="ARBA00023136"/>
    </source>
</evidence>
<dbReference type="InterPro" id="IPR044647">
    <property type="entry name" value="RTNLB17/18/21"/>
</dbReference>
<keyword evidence="9" id="KW-1185">Reference proteome</keyword>
<proteinExistence type="predicted"/>
<evidence type="ECO:0000256" key="4">
    <source>
        <dbReference type="ARBA" id="ARBA00022989"/>
    </source>
</evidence>
<feature type="transmembrane region" description="Helical" evidence="6">
    <location>
        <begin position="301"/>
        <end position="320"/>
    </location>
</feature>
<reference evidence="8" key="1">
    <citation type="journal article" date="2017" name="Nature">
        <title>The genome of Chenopodium quinoa.</title>
        <authorList>
            <person name="Jarvis D.E."/>
            <person name="Ho Y.S."/>
            <person name="Lightfoot D.J."/>
            <person name="Schmoeckel S.M."/>
            <person name="Li B."/>
            <person name="Borm T.J.A."/>
            <person name="Ohyanagi H."/>
            <person name="Mineta K."/>
            <person name="Michell C.T."/>
            <person name="Saber N."/>
            <person name="Kharbatia N.M."/>
            <person name="Rupper R.R."/>
            <person name="Sharp A.R."/>
            <person name="Dally N."/>
            <person name="Boughton B.A."/>
            <person name="Woo Y.H."/>
            <person name="Gao G."/>
            <person name="Schijlen E.G.W.M."/>
            <person name="Guo X."/>
            <person name="Momin A.A."/>
            <person name="Negrao S."/>
            <person name="Al-Babili S."/>
            <person name="Gehring C."/>
            <person name="Roessner U."/>
            <person name="Jung C."/>
            <person name="Murphy K."/>
            <person name="Arold S.T."/>
            <person name="Gojobori T."/>
            <person name="van der Linden C.G."/>
            <person name="van Loo E.N."/>
            <person name="Jellen E.N."/>
            <person name="Maughan P.J."/>
            <person name="Tester M."/>
        </authorList>
    </citation>
    <scope>NUCLEOTIDE SEQUENCE [LARGE SCALE GENOMIC DNA]</scope>
    <source>
        <strain evidence="8">cv. PI 614886</strain>
    </source>
</reference>
<keyword evidence="3 6" id="KW-0256">Endoplasmic reticulum</keyword>
<dbReference type="OMA" id="NYVWGEE"/>
<evidence type="ECO:0000256" key="2">
    <source>
        <dbReference type="ARBA" id="ARBA00022692"/>
    </source>
</evidence>
<dbReference type="Gramene" id="AUR62043252-RA">
    <property type="protein sequence ID" value="AUR62043252-RA:cds"/>
    <property type="gene ID" value="AUR62043252"/>
</dbReference>
<sequence>MEESGKRNVTTTRRTATTRIDMGRVKVGHATGINHPEMSSKPLGGKRKIWNSTSTTAVVIAKQQQQQVLESPISDPTSAVSNSNHNIRSPTQMLKKTRSEPLKEVSSTNETQLIKVNSENWDHLTSITNSNSPNQSPTSNVAAHSSNMNPKLTLCDSNQHDLLDNNVNDSDNTQDQDVTAFVNTCGTEEVKMEAVQVSPKEKIISSSSDHHTLYVKHGEKNELVDSHDKHSETHDQGSSDKLIQLDLSKESSIKNKTKKELSPSATKSSVGLTTGEALNEYDTSTHSKLQTLVDLVMWRDVAKSAFIFGFGTFIIISSSYAKDFNFSLISAGSYISLVYLVIVFLYKSFMRRGLMDREDRRRENYVWGEEEAVWLVKLVLPYLNEFLLKIRGFFSGDPAMTMKLAVVLFVLARCGSSITVWKMLKLSFFGVFVIPKLCSSYSTQITAHAKFWVGRFRDAWESCSHKKALAFAIFTIIWNFSSVVARAWAAFMLFVAFRYYQQSLISDDFVEVKEQTGLHTHNVQRRQHLARQGCRIPTSLEQKKQKKSF</sequence>
<feature type="transmembrane region" description="Helical" evidence="6">
    <location>
        <begin position="468"/>
        <end position="497"/>
    </location>
</feature>
<dbReference type="InterPro" id="IPR003388">
    <property type="entry name" value="Reticulon"/>
</dbReference>
<dbReference type="GO" id="GO:0005789">
    <property type="term" value="C:endoplasmic reticulum membrane"/>
    <property type="evidence" value="ECO:0007669"/>
    <property type="project" value="UniProtKB-SubCell"/>
</dbReference>
<evidence type="ECO:0000256" key="3">
    <source>
        <dbReference type="ARBA" id="ARBA00022824"/>
    </source>
</evidence>
<dbReference type="AlphaFoldDB" id="A0A803NB43"/>
<evidence type="ECO:0000313" key="9">
    <source>
        <dbReference type="Proteomes" id="UP000596660"/>
    </source>
</evidence>
<evidence type="ECO:0000259" key="7">
    <source>
        <dbReference type="PROSITE" id="PS50845"/>
    </source>
</evidence>
<reference evidence="8" key="2">
    <citation type="submission" date="2021-03" db="UniProtKB">
        <authorList>
            <consortium name="EnsemblPlants"/>
        </authorList>
    </citation>
    <scope>IDENTIFICATION</scope>
</reference>
<protein>
    <recommendedName>
        <fullName evidence="6">Reticulon-like protein</fullName>
    </recommendedName>
</protein>
<dbReference type="PROSITE" id="PS50845">
    <property type="entry name" value="RETICULON"/>
    <property type="match status" value="1"/>
</dbReference>
<name>A0A803NB43_CHEQI</name>
<dbReference type="EnsemblPlants" id="AUR62043252-RA">
    <property type="protein sequence ID" value="AUR62043252-RA:cds"/>
    <property type="gene ID" value="AUR62043252"/>
</dbReference>
<feature type="transmembrane region" description="Helical" evidence="6">
    <location>
        <begin position="404"/>
        <end position="424"/>
    </location>
</feature>